<proteinExistence type="predicted"/>
<reference evidence="2 3" key="1">
    <citation type="submission" date="2018-06" db="EMBL/GenBank/DDBJ databases">
        <title>Comparative genomics reveals the genomic features of Rhizophagus irregularis, R. cerebriforme, R. diaphanum and Gigaspora rosea, and their symbiotic lifestyle signature.</title>
        <authorList>
            <person name="Morin E."/>
            <person name="San Clemente H."/>
            <person name="Chen E.C.H."/>
            <person name="De La Providencia I."/>
            <person name="Hainaut M."/>
            <person name="Kuo A."/>
            <person name="Kohler A."/>
            <person name="Murat C."/>
            <person name="Tang N."/>
            <person name="Roy S."/>
            <person name="Loubradou J."/>
            <person name="Henrissat B."/>
            <person name="Grigoriev I.V."/>
            <person name="Corradi N."/>
            <person name="Roux C."/>
            <person name="Martin F.M."/>
        </authorList>
    </citation>
    <scope>NUCLEOTIDE SEQUENCE [LARGE SCALE GENOMIC DNA]</scope>
    <source>
        <strain evidence="2 3">DAOM 194757</strain>
    </source>
</reference>
<protein>
    <submittedName>
        <fullName evidence="2">Uncharacterized protein</fullName>
    </submittedName>
</protein>
<dbReference type="STRING" id="44941.A0A397TVT7"/>
<dbReference type="Proteomes" id="UP000266673">
    <property type="component" value="Unassembled WGS sequence"/>
</dbReference>
<keyword evidence="3" id="KW-1185">Reference proteome</keyword>
<organism evidence="2 3">
    <name type="scientific">Gigaspora rosea</name>
    <dbReference type="NCBI Taxonomy" id="44941"/>
    <lineage>
        <taxon>Eukaryota</taxon>
        <taxon>Fungi</taxon>
        <taxon>Fungi incertae sedis</taxon>
        <taxon>Mucoromycota</taxon>
        <taxon>Glomeromycotina</taxon>
        <taxon>Glomeromycetes</taxon>
        <taxon>Diversisporales</taxon>
        <taxon>Gigasporaceae</taxon>
        <taxon>Gigaspora</taxon>
    </lineage>
</organism>
<sequence length="215" mass="24430">MDKKGEISSNNQNGVETTGIPGEQVNLSKKTLAWLNAEQIPSENDDIPAWQKNTMSLFYSMLGEEPPNYITRSHSRRMKVPPTRPSEVQLSAPYIEEQRPENPDYIMRISAQVFDDSPEAPEANEANGIEQISPTTSTRRRNLRTKFLNAAKLTTANFRFTKGDGRQLQDVGDGDSFTWLTSVPFLWFKRDPKGRKATFQESSFSLYQLSTYITI</sequence>
<feature type="compositionally biased region" description="Polar residues" evidence="1">
    <location>
        <begin position="7"/>
        <end position="16"/>
    </location>
</feature>
<evidence type="ECO:0000313" key="2">
    <source>
        <dbReference type="EMBL" id="RIB00837.1"/>
    </source>
</evidence>
<gene>
    <name evidence="2" type="ORF">C2G38_1090742</name>
</gene>
<name>A0A397TVT7_9GLOM</name>
<feature type="region of interest" description="Disordered" evidence="1">
    <location>
        <begin position="1"/>
        <end position="25"/>
    </location>
</feature>
<dbReference type="EMBL" id="QKWP01003550">
    <property type="protein sequence ID" value="RIB00837.1"/>
    <property type="molecule type" value="Genomic_DNA"/>
</dbReference>
<evidence type="ECO:0000313" key="3">
    <source>
        <dbReference type="Proteomes" id="UP000266673"/>
    </source>
</evidence>
<evidence type="ECO:0000256" key="1">
    <source>
        <dbReference type="SAM" id="MobiDB-lite"/>
    </source>
</evidence>
<dbReference type="AlphaFoldDB" id="A0A397TVT7"/>
<comment type="caution">
    <text evidence="2">The sequence shown here is derived from an EMBL/GenBank/DDBJ whole genome shotgun (WGS) entry which is preliminary data.</text>
</comment>
<accession>A0A397TVT7</accession>